<evidence type="ECO:0000313" key="5">
    <source>
        <dbReference type="Proteomes" id="UP000548476"/>
    </source>
</evidence>
<dbReference type="PROSITE" id="PS00211">
    <property type="entry name" value="ABC_TRANSPORTER_1"/>
    <property type="match status" value="1"/>
</dbReference>
<gene>
    <name evidence="4" type="ORF">HNR73_001435</name>
</gene>
<dbReference type="PROSITE" id="PS50893">
    <property type="entry name" value="ABC_TRANSPORTER_2"/>
    <property type="match status" value="1"/>
</dbReference>
<comment type="caution">
    <text evidence="4">The sequence shown here is derived from an EMBL/GenBank/DDBJ whole genome shotgun (WGS) entry which is preliminary data.</text>
</comment>
<dbReference type="AlphaFoldDB" id="A0A841FDP1"/>
<evidence type="ECO:0000256" key="2">
    <source>
        <dbReference type="ARBA" id="ARBA00022840"/>
    </source>
</evidence>
<dbReference type="PANTHER" id="PTHR43158">
    <property type="entry name" value="SKFA PEPTIDE EXPORT ATP-BINDING PROTEIN SKFE"/>
    <property type="match status" value="1"/>
</dbReference>
<dbReference type="EMBL" id="JACHGT010000003">
    <property type="protein sequence ID" value="MBB6033585.1"/>
    <property type="molecule type" value="Genomic_DNA"/>
</dbReference>
<evidence type="ECO:0000259" key="3">
    <source>
        <dbReference type="PROSITE" id="PS50893"/>
    </source>
</evidence>
<dbReference type="InterPro" id="IPR017871">
    <property type="entry name" value="ABC_transporter-like_CS"/>
</dbReference>
<dbReference type="InterPro" id="IPR027417">
    <property type="entry name" value="P-loop_NTPase"/>
</dbReference>
<evidence type="ECO:0000313" key="4">
    <source>
        <dbReference type="EMBL" id="MBB6033585.1"/>
    </source>
</evidence>
<dbReference type="Gene3D" id="3.40.50.300">
    <property type="entry name" value="P-loop containing nucleotide triphosphate hydrolases"/>
    <property type="match status" value="1"/>
</dbReference>
<dbReference type="GO" id="GO:0005524">
    <property type="term" value="F:ATP binding"/>
    <property type="evidence" value="ECO:0007669"/>
    <property type="project" value="UniProtKB-KW"/>
</dbReference>
<keyword evidence="5" id="KW-1185">Reference proteome</keyword>
<reference evidence="4 5" key="1">
    <citation type="submission" date="2020-08" db="EMBL/GenBank/DDBJ databases">
        <title>Genomic Encyclopedia of Type Strains, Phase IV (KMG-IV): sequencing the most valuable type-strain genomes for metagenomic binning, comparative biology and taxonomic classification.</title>
        <authorList>
            <person name="Goeker M."/>
        </authorList>
    </citation>
    <scope>NUCLEOTIDE SEQUENCE [LARGE SCALE GENOMIC DNA]</scope>
    <source>
        <strain evidence="4 5">YIM 65646</strain>
    </source>
</reference>
<name>A0A841FDP1_9ACTN</name>
<keyword evidence="1" id="KW-0547">Nucleotide-binding</keyword>
<dbReference type="Pfam" id="PF00005">
    <property type="entry name" value="ABC_tran"/>
    <property type="match status" value="1"/>
</dbReference>
<dbReference type="CDD" id="cd03230">
    <property type="entry name" value="ABC_DR_subfamily_A"/>
    <property type="match status" value="1"/>
</dbReference>
<dbReference type="SMART" id="SM00382">
    <property type="entry name" value="AAA"/>
    <property type="match status" value="1"/>
</dbReference>
<evidence type="ECO:0000256" key="1">
    <source>
        <dbReference type="ARBA" id="ARBA00022741"/>
    </source>
</evidence>
<sequence>MSTIALEARALGKKYRRAWGLRDCTFQLPEGRIAALVGPNGAGKSTIMGLATGLLRPTEESIEVFGQRPGDQGSPDGLAFLGQDKPLYKGFTVAEMLRAGRELNASWEQEYAESLLADARIDPAAKIGALSGGQRTRVALAVALGRRPRLLMLDEPLADLDPLAREDVMRSLMAEVAETGMTVLLSSHVIADLEEVCDHLVLLIGGKVALTGDIDDLLAEHRLLIGARPESEPDFGPHTVIQRRDTQRQATVLLRTTAPVNLPDWDSDEPNLEELVLSYLRVAGAQETGDSK</sequence>
<dbReference type="PANTHER" id="PTHR43158:SF2">
    <property type="entry name" value="SKFA PEPTIDE EXPORT ATP-BINDING PROTEIN SKFE"/>
    <property type="match status" value="1"/>
</dbReference>
<dbReference type="Proteomes" id="UP000548476">
    <property type="component" value="Unassembled WGS sequence"/>
</dbReference>
<proteinExistence type="predicted"/>
<dbReference type="InterPro" id="IPR003593">
    <property type="entry name" value="AAA+_ATPase"/>
</dbReference>
<feature type="domain" description="ABC transporter" evidence="3">
    <location>
        <begin position="6"/>
        <end position="230"/>
    </location>
</feature>
<dbReference type="SUPFAM" id="SSF52540">
    <property type="entry name" value="P-loop containing nucleoside triphosphate hydrolases"/>
    <property type="match status" value="1"/>
</dbReference>
<dbReference type="GO" id="GO:0016887">
    <property type="term" value="F:ATP hydrolysis activity"/>
    <property type="evidence" value="ECO:0007669"/>
    <property type="project" value="InterPro"/>
</dbReference>
<dbReference type="InterPro" id="IPR003439">
    <property type="entry name" value="ABC_transporter-like_ATP-bd"/>
</dbReference>
<organism evidence="4 5">
    <name type="scientific">Phytomonospora endophytica</name>
    <dbReference type="NCBI Taxonomy" id="714109"/>
    <lineage>
        <taxon>Bacteria</taxon>
        <taxon>Bacillati</taxon>
        <taxon>Actinomycetota</taxon>
        <taxon>Actinomycetes</taxon>
        <taxon>Micromonosporales</taxon>
        <taxon>Micromonosporaceae</taxon>
        <taxon>Phytomonospora</taxon>
    </lineage>
</organism>
<accession>A0A841FDP1</accession>
<protein>
    <submittedName>
        <fullName evidence="4">ABC-2 type transport system ATP-binding protein</fullName>
    </submittedName>
</protein>
<keyword evidence="2 4" id="KW-0067">ATP-binding</keyword>